<comment type="catalytic activity">
    <reaction evidence="9">
        <text>a 5'-end NAD(+)-phospho-ribonucleoside in mRNA + H2O = a 5'-end phospho-adenosine-phospho-ribonucleoside in mRNA + beta-nicotinamide D-ribonucleotide + 2 H(+)</text>
        <dbReference type="Rhea" id="RHEA:60876"/>
        <dbReference type="Rhea" id="RHEA-COMP:15698"/>
        <dbReference type="Rhea" id="RHEA-COMP:15719"/>
        <dbReference type="ChEBI" id="CHEBI:14649"/>
        <dbReference type="ChEBI" id="CHEBI:15377"/>
        <dbReference type="ChEBI" id="CHEBI:15378"/>
        <dbReference type="ChEBI" id="CHEBI:144029"/>
        <dbReference type="ChEBI" id="CHEBI:144051"/>
    </reaction>
    <physiologicalReaction direction="left-to-right" evidence="9">
        <dbReference type="Rhea" id="RHEA:60877"/>
    </physiologicalReaction>
</comment>
<evidence type="ECO:0000256" key="6">
    <source>
        <dbReference type="ARBA" id="ARBA00022801"/>
    </source>
</evidence>
<dbReference type="Gene3D" id="3.90.79.20">
    <property type="match status" value="1"/>
</dbReference>
<evidence type="ECO:0000256" key="4">
    <source>
        <dbReference type="ARBA" id="ARBA00012381"/>
    </source>
</evidence>
<dbReference type="Proteomes" id="UP001162834">
    <property type="component" value="Chromosome"/>
</dbReference>
<proteinExistence type="inferred from homology"/>
<evidence type="ECO:0000256" key="8">
    <source>
        <dbReference type="ARBA" id="ARBA00023027"/>
    </source>
</evidence>
<keyword evidence="6 11" id="KW-0378">Hydrolase</keyword>
<dbReference type="Pfam" id="PF00293">
    <property type="entry name" value="NUDIX"/>
    <property type="match status" value="1"/>
</dbReference>
<dbReference type="NCBIfam" id="NF001299">
    <property type="entry name" value="PRK00241.1"/>
    <property type="match status" value="1"/>
</dbReference>
<dbReference type="RefSeq" id="WP_259313188.1">
    <property type="nucleotide sequence ID" value="NZ_CP087164.1"/>
</dbReference>
<dbReference type="SUPFAM" id="SSF55811">
    <property type="entry name" value="Nudix"/>
    <property type="match status" value="1"/>
</dbReference>
<evidence type="ECO:0000313" key="11">
    <source>
        <dbReference type="EMBL" id="UGS39184.1"/>
    </source>
</evidence>
<dbReference type="InterPro" id="IPR015375">
    <property type="entry name" value="NADH_PPase-like_N"/>
</dbReference>
<evidence type="ECO:0000256" key="1">
    <source>
        <dbReference type="ARBA" id="ARBA00001946"/>
    </source>
</evidence>
<feature type="domain" description="Nudix hydrolase" evidence="10">
    <location>
        <begin position="176"/>
        <end position="301"/>
    </location>
</feature>
<dbReference type="GO" id="GO:0006742">
    <property type="term" value="P:NADP+ catabolic process"/>
    <property type="evidence" value="ECO:0007669"/>
    <property type="project" value="TreeGrafter"/>
</dbReference>
<keyword evidence="12" id="KW-1185">Reference proteome</keyword>
<comment type="cofactor">
    <cofactor evidence="1">
        <name>Mg(2+)</name>
        <dbReference type="ChEBI" id="CHEBI:18420"/>
    </cofactor>
</comment>
<dbReference type="AlphaFoldDB" id="A0A9E6Y379"/>
<evidence type="ECO:0000259" key="10">
    <source>
        <dbReference type="PROSITE" id="PS51462"/>
    </source>
</evidence>
<dbReference type="PANTHER" id="PTHR42904">
    <property type="entry name" value="NUDIX HYDROLASE, NUDC SUBFAMILY"/>
    <property type="match status" value="1"/>
</dbReference>
<dbReference type="InterPro" id="IPR049734">
    <property type="entry name" value="NudC-like_C"/>
</dbReference>
<dbReference type="KEGG" id="sbae:DSM104329_05616"/>
<dbReference type="GO" id="GO:0005829">
    <property type="term" value="C:cytosol"/>
    <property type="evidence" value="ECO:0007669"/>
    <property type="project" value="TreeGrafter"/>
</dbReference>
<dbReference type="PROSITE" id="PS51462">
    <property type="entry name" value="NUDIX"/>
    <property type="match status" value="1"/>
</dbReference>
<evidence type="ECO:0000256" key="7">
    <source>
        <dbReference type="ARBA" id="ARBA00022842"/>
    </source>
</evidence>
<gene>
    <name evidence="11" type="primary">nudC_2</name>
    <name evidence="11" type="ORF">DSM104329_05616</name>
</gene>
<reference evidence="11" key="1">
    <citation type="journal article" date="2022" name="Int. J. Syst. Evol. Microbiol.">
        <title>Pseudomonas aegrilactucae sp. nov. and Pseudomonas morbosilactucae sp. nov., pathogens causing bacterial rot of lettuce in Japan.</title>
        <authorList>
            <person name="Sawada H."/>
            <person name="Fujikawa T."/>
            <person name="Satou M."/>
        </authorList>
    </citation>
    <scope>NUCLEOTIDE SEQUENCE</scope>
    <source>
        <strain evidence="11">0166_1</strain>
    </source>
</reference>
<dbReference type="InterPro" id="IPR000086">
    <property type="entry name" value="NUDIX_hydrolase_dom"/>
</dbReference>
<dbReference type="EMBL" id="CP087164">
    <property type="protein sequence ID" value="UGS39184.1"/>
    <property type="molecule type" value="Genomic_DNA"/>
</dbReference>
<organism evidence="11 12">
    <name type="scientific">Capillimicrobium parvum</name>
    <dbReference type="NCBI Taxonomy" id="2884022"/>
    <lineage>
        <taxon>Bacteria</taxon>
        <taxon>Bacillati</taxon>
        <taxon>Actinomycetota</taxon>
        <taxon>Thermoleophilia</taxon>
        <taxon>Solirubrobacterales</taxon>
        <taxon>Capillimicrobiaceae</taxon>
        <taxon>Capillimicrobium</taxon>
    </lineage>
</organism>
<dbReference type="Gene3D" id="3.90.79.10">
    <property type="entry name" value="Nucleoside Triphosphate Pyrophosphohydrolase"/>
    <property type="match status" value="1"/>
</dbReference>
<name>A0A9E6Y379_9ACTN</name>
<keyword evidence="5" id="KW-0479">Metal-binding</keyword>
<keyword evidence="8" id="KW-0520">NAD</keyword>
<evidence type="ECO:0000313" key="12">
    <source>
        <dbReference type="Proteomes" id="UP001162834"/>
    </source>
</evidence>
<protein>
    <recommendedName>
        <fullName evidence="4">NAD(+) diphosphatase</fullName>
        <ecNumber evidence="4">3.6.1.22</ecNumber>
    </recommendedName>
</protein>
<dbReference type="Pfam" id="PF09297">
    <property type="entry name" value="Zn_ribbon_NUD"/>
    <property type="match status" value="1"/>
</dbReference>
<dbReference type="GO" id="GO:0035529">
    <property type="term" value="F:NADH pyrophosphatase activity"/>
    <property type="evidence" value="ECO:0007669"/>
    <property type="project" value="TreeGrafter"/>
</dbReference>
<comment type="cofactor">
    <cofactor evidence="2">
        <name>Zn(2+)</name>
        <dbReference type="ChEBI" id="CHEBI:29105"/>
    </cofactor>
</comment>
<comment type="similarity">
    <text evidence="3">Belongs to the Nudix hydrolase family. NudC subfamily.</text>
</comment>
<dbReference type="Pfam" id="PF09296">
    <property type="entry name" value="NUDIX-like"/>
    <property type="match status" value="1"/>
</dbReference>
<evidence type="ECO:0000256" key="3">
    <source>
        <dbReference type="ARBA" id="ARBA00009595"/>
    </source>
</evidence>
<dbReference type="EC" id="3.6.1.22" evidence="4"/>
<evidence type="ECO:0000256" key="9">
    <source>
        <dbReference type="ARBA" id="ARBA00023679"/>
    </source>
</evidence>
<sequence length="310" mass="33071">MPTRTNTFAGADLDRAAARRADPAWLERALADPGARAVLTVGGEPVVTGEPRPLPADDWDVDALEAPAADAPSPLLAPLADAEPLEGTAPVLLGVRDGAPLFAVETAIAPVEGRAVSLRELAPVVGQADGGLIAFAVAMGNWHRRHRFCANCGAPTEPREGGFVRVCPVCRAQHHPRTDPVVIMLVMDGDRALLGRQAAWPAGRYSALAGFVEPGESLEESVAREVWEEAGVRVDDVRYHSSQPWPFPASLMLGFTCRYAGGEPVAADGELQDIRWFAREELRAGSLALPPRLAIARTLIDHWVGEGDAR</sequence>
<dbReference type="GO" id="GO:0019677">
    <property type="term" value="P:NAD+ catabolic process"/>
    <property type="evidence" value="ECO:0007669"/>
    <property type="project" value="TreeGrafter"/>
</dbReference>
<dbReference type="InterPro" id="IPR050241">
    <property type="entry name" value="NAD-cap_RNA_hydrolase_NudC"/>
</dbReference>
<keyword evidence="7" id="KW-0460">Magnesium</keyword>
<dbReference type="InterPro" id="IPR015376">
    <property type="entry name" value="Znr_NADH_PPase"/>
</dbReference>
<accession>A0A9E6Y379</accession>
<dbReference type="InterPro" id="IPR015797">
    <property type="entry name" value="NUDIX_hydrolase-like_dom_sf"/>
</dbReference>
<dbReference type="CDD" id="cd03429">
    <property type="entry name" value="NUDIX_NADH_pyrophosphatase_Nudt13"/>
    <property type="match status" value="1"/>
</dbReference>
<dbReference type="GO" id="GO:0046872">
    <property type="term" value="F:metal ion binding"/>
    <property type="evidence" value="ECO:0007669"/>
    <property type="project" value="UniProtKB-KW"/>
</dbReference>
<dbReference type="PANTHER" id="PTHR42904:SF6">
    <property type="entry name" value="NAD-CAPPED RNA HYDROLASE NUDT12"/>
    <property type="match status" value="1"/>
</dbReference>
<evidence type="ECO:0000256" key="5">
    <source>
        <dbReference type="ARBA" id="ARBA00022723"/>
    </source>
</evidence>
<evidence type="ECO:0000256" key="2">
    <source>
        <dbReference type="ARBA" id="ARBA00001947"/>
    </source>
</evidence>